<evidence type="ECO:0000256" key="1">
    <source>
        <dbReference type="SAM" id="Phobius"/>
    </source>
</evidence>
<reference evidence="3 4" key="1">
    <citation type="journal article" date="2013" name="Genome Announc.">
        <title>Draft Genome Sequence of Cesiribacter andamanensis Strain AMV16T, Isolated from a Soil Sample from a Mud Volcano in the Andaman Islands, India.</title>
        <authorList>
            <person name="Shivaji S."/>
            <person name="Ara S."/>
            <person name="Begum Z."/>
            <person name="Srinivas T.N."/>
            <person name="Singh A."/>
            <person name="Kumar Pinnaka A."/>
        </authorList>
    </citation>
    <scope>NUCLEOTIDE SEQUENCE [LARGE SCALE GENOMIC DNA]</scope>
    <source>
        <strain evidence="3 4">AMV16</strain>
    </source>
</reference>
<keyword evidence="4" id="KW-1185">Reference proteome</keyword>
<keyword evidence="1" id="KW-1133">Transmembrane helix</keyword>
<dbReference type="InterPro" id="IPR004360">
    <property type="entry name" value="Glyas_Fos-R_dOase_dom"/>
</dbReference>
<dbReference type="STRING" id="1279009.ADICEAN_01808"/>
<dbReference type="SUPFAM" id="SSF54593">
    <property type="entry name" value="Glyoxalase/Bleomycin resistance protein/Dihydroxybiphenyl dioxygenase"/>
    <property type="match status" value="1"/>
</dbReference>
<protein>
    <submittedName>
        <fullName evidence="3">Putative enzyme</fullName>
    </submittedName>
</protein>
<organism evidence="3 4">
    <name type="scientific">Cesiribacter andamanensis AMV16</name>
    <dbReference type="NCBI Taxonomy" id="1279009"/>
    <lineage>
        <taxon>Bacteria</taxon>
        <taxon>Pseudomonadati</taxon>
        <taxon>Bacteroidota</taxon>
        <taxon>Cytophagia</taxon>
        <taxon>Cytophagales</taxon>
        <taxon>Cesiribacteraceae</taxon>
        <taxon>Cesiribacter</taxon>
    </lineage>
</organism>
<evidence type="ECO:0000259" key="2">
    <source>
        <dbReference type="Pfam" id="PF00903"/>
    </source>
</evidence>
<dbReference type="Proteomes" id="UP000011910">
    <property type="component" value="Unassembled WGS sequence"/>
</dbReference>
<evidence type="ECO:0000313" key="3">
    <source>
        <dbReference type="EMBL" id="EMR03079.1"/>
    </source>
</evidence>
<comment type="caution">
    <text evidence="3">The sequence shown here is derived from an EMBL/GenBank/DDBJ whole genome shotgun (WGS) entry which is preliminary data.</text>
</comment>
<dbReference type="InterPro" id="IPR029068">
    <property type="entry name" value="Glyas_Bleomycin-R_OHBP_Dase"/>
</dbReference>
<dbReference type="Gene3D" id="3.30.720.110">
    <property type="match status" value="1"/>
</dbReference>
<keyword evidence="1" id="KW-0812">Transmembrane</keyword>
<dbReference type="eggNOG" id="COG2764">
    <property type="taxonomic scope" value="Bacteria"/>
</dbReference>
<gene>
    <name evidence="3" type="ORF">ADICEAN_01808</name>
</gene>
<dbReference type="OrthoDB" id="9795306at2"/>
<sequence>MEIPSGHQTVMPYLIIAGAAGFIAFCQKVFHARLTAHHLQEGSDRVQHAELQLGNSTLMLSDASEQWKPQTANLFVYVADADATHRQALKQGATTLMELSNKDYGRTCGVTDPYGNVWWITAILKQHLQPRS</sequence>
<feature type="domain" description="Glyoxalase/fosfomycin resistance/dioxygenase" evidence="2">
    <location>
        <begin position="22"/>
        <end position="120"/>
    </location>
</feature>
<name>M7NXB7_9BACT</name>
<feature type="transmembrane region" description="Helical" evidence="1">
    <location>
        <begin position="12"/>
        <end position="30"/>
    </location>
</feature>
<proteinExistence type="predicted"/>
<dbReference type="RefSeq" id="WP_009195204.1">
    <property type="nucleotide sequence ID" value="NZ_AODQ01000036.1"/>
</dbReference>
<dbReference type="Gene3D" id="3.30.720.120">
    <property type="match status" value="1"/>
</dbReference>
<dbReference type="PANTHER" id="PTHR34109:SF1">
    <property type="entry name" value="VOC DOMAIN-CONTAINING PROTEIN"/>
    <property type="match status" value="1"/>
</dbReference>
<dbReference type="PANTHER" id="PTHR34109">
    <property type="entry name" value="BNAUNNG04460D PROTEIN-RELATED"/>
    <property type="match status" value="1"/>
</dbReference>
<dbReference type="AlphaFoldDB" id="M7NXB7"/>
<dbReference type="Pfam" id="PF00903">
    <property type="entry name" value="Glyoxalase"/>
    <property type="match status" value="1"/>
</dbReference>
<keyword evidence="1" id="KW-0472">Membrane</keyword>
<accession>M7NXB7</accession>
<dbReference type="CDD" id="cd07246">
    <property type="entry name" value="VOC_like"/>
    <property type="match status" value="1"/>
</dbReference>
<dbReference type="EMBL" id="AODQ01000036">
    <property type="protein sequence ID" value="EMR03079.1"/>
    <property type="molecule type" value="Genomic_DNA"/>
</dbReference>
<evidence type="ECO:0000313" key="4">
    <source>
        <dbReference type="Proteomes" id="UP000011910"/>
    </source>
</evidence>